<evidence type="ECO:0000259" key="2">
    <source>
        <dbReference type="PROSITE" id="PS51352"/>
    </source>
</evidence>
<dbReference type="SUPFAM" id="SSF52833">
    <property type="entry name" value="Thioredoxin-like"/>
    <property type="match status" value="1"/>
</dbReference>
<dbReference type="InterPro" id="IPR013766">
    <property type="entry name" value="Thioredoxin_domain"/>
</dbReference>
<dbReference type="PROSITE" id="PS00194">
    <property type="entry name" value="THIOREDOXIN_1"/>
    <property type="match status" value="1"/>
</dbReference>
<evidence type="ECO:0000313" key="4">
    <source>
        <dbReference type="Proteomes" id="UP000190105"/>
    </source>
</evidence>
<dbReference type="InterPro" id="IPR017937">
    <property type="entry name" value="Thioredoxin_CS"/>
</dbReference>
<dbReference type="EMBL" id="FUYH01000015">
    <property type="protein sequence ID" value="SKA93997.1"/>
    <property type="molecule type" value="Genomic_DNA"/>
</dbReference>
<proteinExistence type="predicted"/>
<keyword evidence="1" id="KW-0812">Transmembrane</keyword>
<dbReference type="PANTHER" id="PTHR42852">
    <property type="entry name" value="THIOL:DISULFIDE INTERCHANGE PROTEIN DSBE"/>
    <property type="match status" value="1"/>
</dbReference>
<reference evidence="4" key="1">
    <citation type="submission" date="2017-02" db="EMBL/GenBank/DDBJ databases">
        <authorList>
            <person name="Varghese N."/>
            <person name="Submissions S."/>
        </authorList>
    </citation>
    <scope>NUCLEOTIDE SEQUENCE [LARGE SCALE GENOMIC DNA]</scope>
    <source>
        <strain evidence="4">USBA 833</strain>
    </source>
</reference>
<name>A0A1T4XWS8_9CLOT</name>
<dbReference type="PANTHER" id="PTHR42852:SF17">
    <property type="entry name" value="THIOREDOXIN-LIKE PROTEIN HI_1115"/>
    <property type="match status" value="1"/>
</dbReference>
<feature type="transmembrane region" description="Helical" evidence="1">
    <location>
        <begin position="6"/>
        <end position="23"/>
    </location>
</feature>
<evidence type="ECO:0000256" key="1">
    <source>
        <dbReference type="SAM" id="Phobius"/>
    </source>
</evidence>
<organism evidence="3 4">
    <name type="scientific">Caloramator quimbayensis</name>
    <dbReference type="NCBI Taxonomy" id="1147123"/>
    <lineage>
        <taxon>Bacteria</taxon>
        <taxon>Bacillati</taxon>
        <taxon>Bacillota</taxon>
        <taxon>Clostridia</taxon>
        <taxon>Eubacteriales</taxon>
        <taxon>Clostridiaceae</taxon>
        <taxon>Caloramator</taxon>
    </lineage>
</organism>
<dbReference type="InterPro" id="IPR000866">
    <property type="entry name" value="AhpC/TSA"/>
</dbReference>
<keyword evidence="1" id="KW-0472">Membrane</keyword>
<dbReference type="Proteomes" id="UP000190105">
    <property type="component" value="Unassembled WGS sequence"/>
</dbReference>
<dbReference type="CDD" id="cd02966">
    <property type="entry name" value="TlpA_like_family"/>
    <property type="match status" value="1"/>
</dbReference>
<dbReference type="GO" id="GO:0016209">
    <property type="term" value="F:antioxidant activity"/>
    <property type="evidence" value="ECO:0007669"/>
    <property type="project" value="InterPro"/>
</dbReference>
<sequence length="172" mass="19409">MSKKSILIIVIVLLFSIIGYTFFKSRQNENKQNTDNLQAVMDFTLKNLNGDNVKLSDYKGKVVVLNFFATWCPPCKAELPGFAKMADEYNGKDVVFAFVDVGEDDGTVKSFLKANNYNFTPLMDYDGKVSDMYGVRGIPTTFIINRDFKITNQHVGFMDEGTLKDLVDEALK</sequence>
<protein>
    <submittedName>
        <fullName evidence="3">Peroxiredoxin</fullName>
    </submittedName>
</protein>
<keyword evidence="1" id="KW-1133">Transmembrane helix</keyword>
<dbReference type="PROSITE" id="PS51352">
    <property type="entry name" value="THIOREDOXIN_2"/>
    <property type="match status" value="1"/>
</dbReference>
<gene>
    <name evidence="3" type="ORF">SAMN05443428_11536</name>
</gene>
<dbReference type="STRING" id="1147123.SAMN05443428_11536"/>
<dbReference type="InterPro" id="IPR036249">
    <property type="entry name" value="Thioredoxin-like_sf"/>
</dbReference>
<dbReference type="AlphaFoldDB" id="A0A1T4XWS8"/>
<feature type="domain" description="Thioredoxin" evidence="2">
    <location>
        <begin position="34"/>
        <end position="172"/>
    </location>
</feature>
<dbReference type="RefSeq" id="WP_179122263.1">
    <property type="nucleotide sequence ID" value="NZ_FUYH01000015.1"/>
</dbReference>
<dbReference type="InterPro" id="IPR050553">
    <property type="entry name" value="Thioredoxin_ResA/DsbE_sf"/>
</dbReference>
<dbReference type="GO" id="GO:0016491">
    <property type="term" value="F:oxidoreductase activity"/>
    <property type="evidence" value="ECO:0007669"/>
    <property type="project" value="InterPro"/>
</dbReference>
<evidence type="ECO:0000313" key="3">
    <source>
        <dbReference type="EMBL" id="SKA93997.1"/>
    </source>
</evidence>
<dbReference type="Pfam" id="PF00578">
    <property type="entry name" value="AhpC-TSA"/>
    <property type="match status" value="1"/>
</dbReference>
<keyword evidence="4" id="KW-1185">Reference proteome</keyword>
<accession>A0A1T4XWS8</accession>
<dbReference type="Gene3D" id="3.40.30.10">
    <property type="entry name" value="Glutaredoxin"/>
    <property type="match status" value="1"/>
</dbReference>